<feature type="transmembrane region" description="Helical" evidence="7">
    <location>
        <begin position="201"/>
        <end position="219"/>
    </location>
</feature>
<sequence length="245" mass="26843">MTSSALADAAHTTTTVNQALLPGFLDPITLLGYFGTWALVGLLLVILIESGVLFPVLPGDSLLFVAGLVAAGESAEVAKFASLWQLLIFIPVAAIIGGQIGYWIGRYAGTTMFKPDNRFLKERYLAEAHEFFERRGPVTIFLARFVPIVRTLAPIVAGAARMNFLLFTAYNVIGAIIWGCGITLLGYWLGQFEVIQKLIEPIFIVIVLVSVIPIFWEYYKRRRAEKARAAAAGVPEAAEPELPRD</sequence>
<organism evidence="9 10">
    <name type="scientific">Williamsia deligens</name>
    <dbReference type="NCBI Taxonomy" id="321325"/>
    <lineage>
        <taxon>Bacteria</taxon>
        <taxon>Bacillati</taxon>
        <taxon>Actinomycetota</taxon>
        <taxon>Actinomycetes</taxon>
        <taxon>Mycobacteriales</taxon>
        <taxon>Nocardiaceae</taxon>
        <taxon>Williamsia</taxon>
    </lineage>
</organism>
<evidence type="ECO:0000313" key="10">
    <source>
        <dbReference type="Proteomes" id="UP001597068"/>
    </source>
</evidence>
<dbReference type="RefSeq" id="WP_253647051.1">
    <property type="nucleotide sequence ID" value="NZ_BAAAMO010000002.1"/>
</dbReference>
<reference evidence="10" key="1">
    <citation type="journal article" date="2019" name="Int. J. Syst. Evol. Microbiol.">
        <title>The Global Catalogue of Microorganisms (GCM) 10K type strain sequencing project: providing services to taxonomists for standard genome sequencing and annotation.</title>
        <authorList>
            <consortium name="The Broad Institute Genomics Platform"/>
            <consortium name="The Broad Institute Genome Sequencing Center for Infectious Disease"/>
            <person name="Wu L."/>
            <person name="Ma J."/>
        </authorList>
    </citation>
    <scope>NUCLEOTIDE SEQUENCE [LARGE SCALE GENOMIC DNA]</scope>
    <source>
        <strain evidence="10">CCUG 50873</strain>
    </source>
</reference>
<feature type="transmembrane region" description="Helical" evidence="7">
    <location>
        <begin position="164"/>
        <end position="189"/>
    </location>
</feature>
<keyword evidence="6 7" id="KW-0472">Membrane</keyword>
<protein>
    <submittedName>
        <fullName evidence="9">DedA family protein</fullName>
    </submittedName>
</protein>
<dbReference type="EMBL" id="JBHTIL010000001">
    <property type="protein sequence ID" value="MFD0924963.1"/>
    <property type="molecule type" value="Genomic_DNA"/>
</dbReference>
<evidence type="ECO:0000259" key="8">
    <source>
        <dbReference type="Pfam" id="PF09335"/>
    </source>
</evidence>
<proteinExistence type="inferred from homology"/>
<keyword evidence="5 7" id="KW-1133">Transmembrane helix</keyword>
<keyword evidence="10" id="KW-1185">Reference proteome</keyword>
<keyword evidence="4 7" id="KW-0812">Transmembrane</keyword>
<dbReference type="PANTHER" id="PTHR30353">
    <property type="entry name" value="INNER MEMBRANE PROTEIN DEDA-RELATED"/>
    <property type="match status" value="1"/>
</dbReference>
<accession>A0ABW3G4N7</accession>
<dbReference type="InterPro" id="IPR032818">
    <property type="entry name" value="DedA-like"/>
</dbReference>
<evidence type="ECO:0000313" key="9">
    <source>
        <dbReference type="EMBL" id="MFD0924963.1"/>
    </source>
</evidence>
<keyword evidence="3 7" id="KW-1003">Cell membrane</keyword>
<name>A0ABW3G4N7_9NOCA</name>
<evidence type="ECO:0000256" key="1">
    <source>
        <dbReference type="ARBA" id="ARBA00004651"/>
    </source>
</evidence>
<evidence type="ECO:0000256" key="2">
    <source>
        <dbReference type="ARBA" id="ARBA00010792"/>
    </source>
</evidence>
<evidence type="ECO:0000256" key="6">
    <source>
        <dbReference type="ARBA" id="ARBA00023136"/>
    </source>
</evidence>
<dbReference type="Proteomes" id="UP001597068">
    <property type="component" value="Unassembled WGS sequence"/>
</dbReference>
<feature type="transmembrane region" description="Helical" evidence="7">
    <location>
        <begin position="52"/>
        <end position="71"/>
    </location>
</feature>
<evidence type="ECO:0000256" key="3">
    <source>
        <dbReference type="ARBA" id="ARBA00022475"/>
    </source>
</evidence>
<feature type="transmembrane region" description="Helical" evidence="7">
    <location>
        <begin position="83"/>
        <end position="104"/>
    </location>
</feature>
<comment type="similarity">
    <text evidence="2 7">Belongs to the DedA family.</text>
</comment>
<evidence type="ECO:0000256" key="4">
    <source>
        <dbReference type="ARBA" id="ARBA00022692"/>
    </source>
</evidence>
<dbReference type="PANTHER" id="PTHR30353:SF0">
    <property type="entry name" value="TRANSMEMBRANE PROTEIN"/>
    <property type="match status" value="1"/>
</dbReference>
<gene>
    <name evidence="9" type="ORF">ACFQ04_04355</name>
</gene>
<dbReference type="InterPro" id="IPR032816">
    <property type="entry name" value="VTT_dom"/>
</dbReference>
<evidence type="ECO:0000256" key="7">
    <source>
        <dbReference type="RuleBase" id="RU367016"/>
    </source>
</evidence>
<comment type="subcellular location">
    <subcellularLocation>
        <location evidence="1 7">Cell membrane</location>
        <topology evidence="1 7">Multi-pass membrane protein</topology>
    </subcellularLocation>
</comment>
<dbReference type="Pfam" id="PF09335">
    <property type="entry name" value="VTT_dom"/>
    <property type="match status" value="1"/>
</dbReference>
<comment type="caution">
    <text evidence="9">The sequence shown here is derived from an EMBL/GenBank/DDBJ whole genome shotgun (WGS) entry which is preliminary data.</text>
</comment>
<evidence type="ECO:0000256" key="5">
    <source>
        <dbReference type="ARBA" id="ARBA00022989"/>
    </source>
</evidence>
<feature type="transmembrane region" description="Helical" evidence="7">
    <location>
        <begin position="30"/>
        <end position="47"/>
    </location>
</feature>
<feature type="domain" description="VTT" evidence="8">
    <location>
        <begin position="57"/>
        <end position="187"/>
    </location>
</feature>